<sequence length="695" mass="77576">MAPLLGSFLAILVVSSSSLTAAYPRGRDDSNFTSPNAASGLLRRAKDPTDFSWITKWAAIGDSFTAGIGSGIQLGNPLSSDWYCSRYSYSWVKILNYAFGPTVTDFQYPACSGDRTEQIYNQAINLRGPLDLVMLTAGGNDLCLATMITNCIFLAWRGEKACQDIIDKAQENIDTILKDNIRDILSALNGVVKPGGYVIYSGYAPFFDTTNEDCGDLSKQYWAIKEWWWWSYWFSTPLKLTVDRRTKFNTLVANINKAISEVVDEFTADTTIKYKITFSDWSDWGEVVDGQMCSPNGVGLYPEPGQEELQFIKRNTYVMPRYYRELKRRSRPEDGAAHVDEDDAARAAVEQAIGGPLTEEKRQQFLDHVEAEWAQVNIYESLLWKSSNPRAEVLHKLDRRAPAPPNCPGDDKVDPTLGFGLPDKVASNFHPNERGHENMAAFAMENLVWLRAKDLGGQDPMCTAVADTFTCWQGAGRKAFANGDRMNENYKDFCDAVDKDHPTNILNWSRRKTYHPGTQDEHEMYIKLSNGATVWDKAQCLDSFNRIINGCDGNDPNNPLDFKFGGSYVRGDYEYQVNPKHDRTLIKAMTGDCNGDYKFLWGSYTVRGSGWASSDFGQNTLLSSAKSCVGGGITKWSFDYCLDGSQDCGGYEWKATFRTPIWVRTRCFNNDKVQKGAGGSTNGVGWGDVGCSGSD</sequence>
<feature type="chain" id="PRO_5007893839" evidence="1">
    <location>
        <begin position="22"/>
        <end position="695"/>
    </location>
</feature>
<dbReference type="SUPFAM" id="SSF52266">
    <property type="entry name" value="SGNH hydrolase"/>
    <property type="match status" value="1"/>
</dbReference>
<protein>
    <submittedName>
        <fullName evidence="3">Esterase, SGNH hydrolase-type, subgroup</fullName>
    </submittedName>
</protein>
<dbReference type="PANTHER" id="PTHR37981">
    <property type="entry name" value="LIPASE 2"/>
    <property type="match status" value="1"/>
</dbReference>
<dbReference type="CDD" id="cd01823">
    <property type="entry name" value="SEST_like"/>
    <property type="match status" value="1"/>
</dbReference>
<dbReference type="STRING" id="1081102.A0A167W654"/>
<dbReference type="Pfam" id="PF13472">
    <property type="entry name" value="Lipase_GDSL_2"/>
    <property type="match status" value="1"/>
</dbReference>
<dbReference type="EMBL" id="AZHD01000005">
    <property type="protein sequence ID" value="OAA63385.1"/>
    <property type="molecule type" value="Genomic_DNA"/>
</dbReference>
<dbReference type="OrthoDB" id="1896086at2759"/>
<evidence type="ECO:0000259" key="2">
    <source>
        <dbReference type="Pfam" id="PF13472"/>
    </source>
</evidence>
<keyword evidence="4" id="KW-1185">Reference proteome</keyword>
<keyword evidence="3" id="KW-0378">Hydrolase</keyword>
<keyword evidence="1" id="KW-0732">Signal</keyword>
<dbReference type="Proteomes" id="UP000076874">
    <property type="component" value="Unassembled WGS sequence"/>
</dbReference>
<gene>
    <name evidence="3" type="ORF">SPI_03548</name>
</gene>
<reference evidence="3 4" key="1">
    <citation type="journal article" date="2016" name="Genome Biol. Evol.">
        <title>Divergent and convergent evolution of fungal pathogenicity.</title>
        <authorList>
            <person name="Shang Y."/>
            <person name="Xiao G."/>
            <person name="Zheng P."/>
            <person name="Cen K."/>
            <person name="Zhan S."/>
            <person name="Wang C."/>
        </authorList>
    </citation>
    <scope>NUCLEOTIDE SEQUENCE [LARGE SCALE GENOMIC DNA]</scope>
    <source>
        <strain evidence="3 4">RCEF 264</strain>
    </source>
</reference>
<dbReference type="Pfam" id="PF18647">
    <property type="entry name" value="Fungal_lectin_2"/>
    <property type="match status" value="1"/>
</dbReference>
<organism evidence="3 4">
    <name type="scientific">Niveomyces insectorum RCEF 264</name>
    <dbReference type="NCBI Taxonomy" id="1081102"/>
    <lineage>
        <taxon>Eukaryota</taxon>
        <taxon>Fungi</taxon>
        <taxon>Dikarya</taxon>
        <taxon>Ascomycota</taxon>
        <taxon>Pezizomycotina</taxon>
        <taxon>Sordariomycetes</taxon>
        <taxon>Hypocreomycetidae</taxon>
        <taxon>Hypocreales</taxon>
        <taxon>Cordycipitaceae</taxon>
        <taxon>Niveomyces</taxon>
    </lineage>
</organism>
<dbReference type="InterPro" id="IPR036514">
    <property type="entry name" value="SGNH_hydro_sf"/>
</dbReference>
<proteinExistence type="predicted"/>
<feature type="domain" description="SGNH hydrolase-type esterase" evidence="2">
    <location>
        <begin position="59"/>
        <end position="172"/>
    </location>
</feature>
<comment type="caution">
    <text evidence="3">The sequence shown here is derived from an EMBL/GenBank/DDBJ whole genome shotgun (WGS) entry which is preliminary data.</text>
</comment>
<feature type="signal peptide" evidence="1">
    <location>
        <begin position="1"/>
        <end position="21"/>
    </location>
</feature>
<evidence type="ECO:0000313" key="4">
    <source>
        <dbReference type="Proteomes" id="UP000076874"/>
    </source>
</evidence>
<evidence type="ECO:0000313" key="3">
    <source>
        <dbReference type="EMBL" id="OAA63385.1"/>
    </source>
</evidence>
<name>A0A167W654_9HYPO</name>
<dbReference type="InterPro" id="IPR037460">
    <property type="entry name" value="SEST-like"/>
</dbReference>
<accession>A0A167W654</accession>
<dbReference type="GO" id="GO:0006629">
    <property type="term" value="P:lipid metabolic process"/>
    <property type="evidence" value="ECO:0007669"/>
    <property type="project" value="TreeGrafter"/>
</dbReference>
<dbReference type="GO" id="GO:0016788">
    <property type="term" value="F:hydrolase activity, acting on ester bonds"/>
    <property type="evidence" value="ECO:0007669"/>
    <property type="project" value="InterPro"/>
</dbReference>
<dbReference type="Gene3D" id="3.40.50.1110">
    <property type="entry name" value="SGNH hydrolase"/>
    <property type="match status" value="1"/>
</dbReference>
<dbReference type="InterPro" id="IPR013830">
    <property type="entry name" value="SGNH_hydro"/>
</dbReference>
<dbReference type="AlphaFoldDB" id="A0A167W654"/>
<evidence type="ECO:0000256" key="1">
    <source>
        <dbReference type="SAM" id="SignalP"/>
    </source>
</evidence>
<dbReference type="PANTHER" id="PTHR37981:SF1">
    <property type="entry name" value="SGNH HYDROLASE-TYPE ESTERASE DOMAIN-CONTAINING PROTEIN"/>
    <property type="match status" value="1"/>
</dbReference>